<dbReference type="InterPro" id="IPR058913">
    <property type="entry name" value="Integrase_dom_put"/>
</dbReference>
<dbReference type="EMBL" id="JBJQND010000003">
    <property type="protein sequence ID" value="KAL3882057.1"/>
    <property type="molecule type" value="Genomic_DNA"/>
</dbReference>
<dbReference type="Proteomes" id="UP001634394">
    <property type="component" value="Unassembled WGS sequence"/>
</dbReference>
<dbReference type="AlphaFoldDB" id="A0ABD3X7L9"/>
<keyword evidence="3" id="KW-1185">Reference proteome</keyword>
<evidence type="ECO:0000259" key="1">
    <source>
        <dbReference type="Pfam" id="PF24764"/>
    </source>
</evidence>
<proteinExistence type="predicted"/>
<comment type="caution">
    <text evidence="2">The sequence shown here is derived from an EMBL/GenBank/DDBJ whole genome shotgun (WGS) entry which is preliminary data.</text>
</comment>
<gene>
    <name evidence="2" type="ORF">ACJMK2_028432</name>
</gene>
<name>A0ABD3X7L9_SINWO</name>
<evidence type="ECO:0000313" key="3">
    <source>
        <dbReference type="Proteomes" id="UP001634394"/>
    </source>
</evidence>
<feature type="domain" description="Integrase core" evidence="1">
    <location>
        <begin position="1"/>
        <end position="61"/>
    </location>
</feature>
<reference evidence="2 3" key="1">
    <citation type="submission" date="2024-11" db="EMBL/GenBank/DDBJ databases">
        <title>Chromosome-level genome assembly of the freshwater bivalve Anodonta woodiana.</title>
        <authorList>
            <person name="Chen X."/>
        </authorList>
    </citation>
    <scope>NUCLEOTIDE SEQUENCE [LARGE SCALE GENOMIC DNA]</scope>
    <source>
        <strain evidence="2">MN2024</strain>
        <tissue evidence="2">Gills</tissue>
    </source>
</reference>
<dbReference type="Pfam" id="PF24764">
    <property type="entry name" value="rva_4"/>
    <property type="match status" value="1"/>
</dbReference>
<protein>
    <recommendedName>
        <fullName evidence="1">Integrase core domain-containing protein</fullName>
    </recommendedName>
</protein>
<sequence length="141" mass="15711">MEDLGLLSSLDELDLFVLHFVFLPRIQRSLDEFCNQWNYHGLSSVGHQSHLALWIQGALLHLDNIGHDPINMETFGVDHTGPIGEIETENNVQVPFINVLLNPDALNHLQTLCDPLSDDGNHGINHFLNVKSVGTQLLASL</sequence>
<accession>A0ABD3X7L9</accession>
<evidence type="ECO:0000313" key="2">
    <source>
        <dbReference type="EMBL" id="KAL3882057.1"/>
    </source>
</evidence>
<organism evidence="2 3">
    <name type="scientific">Sinanodonta woodiana</name>
    <name type="common">Chinese pond mussel</name>
    <name type="synonym">Anodonta woodiana</name>
    <dbReference type="NCBI Taxonomy" id="1069815"/>
    <lineage>
        <taxon>Eukaryota</taxon>
        <taxon>Metazoa</taxon>
        <taxon>Spiralia</taxon>
        <taxon>Lophotrochozoa</taxon>
        <taxon>Mollusca</taxon>
        <taxon>Bivalvia</taxon>
        <taxon>Autobranchia</taxon>
        <taxon>Heteroconchia</taxon>
        <taxon>Palaeoheterodonta</taxon>
        <taxon>Unionida</taxon>
        <taxon>Unionoidea</taxon>
        <taxon>Unionidae</taxon>
        <taxon>Unioninae</taxon>
        <taxon>Sinanodonta</taxon>
    </lineage>
</organism>